<reference evidence="7 8" key="1">
    <citation type="journal article" date="2016" name="Int. J. Syst. Evol. Microbiol.">
        <title>Proposal of Mucilaginibacter phyllosphaerae sp. nov. isolated from the phyllosphere of Galium album.</title>
        <authorList>
            <person name="Aydogan E.L."/>
            <person name="Busse H.J."/>
            <person name="Moser G."/>
            <person name="Muller C."/>
            <person name="Kampfer P."/>
            <person name="Glaeser S.P."/>
        </authorList>
    </citation>
    <scope>NUCLEOTIDE SEQUENCE [LARGE SCALE GENOMIC DNA]</scope>
    <source>
        <strain evidence="7 8">PP-F2FG21</strain>
    </source>
</reference>
<evidence type="ECO:0000313" key="9">
    <source>
        <dbReference type="Proteomes" id="UP000583101"/>
    </source>
</evidence>
<organism evidence="7 8">
    <name type="scientific">Mucilaginibacter phyllosphaerae</name>
    <dbReference type="NCBI Taxonomy" id="1812349"/>
    <lineage>
        <taxon>Bacteria</taxon>
        <taxon>Pseudomonadati</taxon>
        <taxon>Bacteroidota</taxon>
        <taxon>Sphingobacteriia</taxon>
        <taxon>Sphingobacteriales</taxon>
        <taxon>Sphingobacteriaceae</taxon>
        <taxon>Mucilaginibacter</taxon>
    </lineage>
</organism>
<dbReference type="InterPro" id="IPR001296">
    <property type="entry name" value="Glyco_trans_1"/>
</dbReference>
<sequence>MKYQTKKIALISEHASPLANLGGVDTGGQNVYVAQLAKHLATMGYLVDVFTRRDSAALAGMVNWVSGVRVIHINAGPQAAVVKEDLLQYMDEFKDNMVKFIRKHSINYTLVHANFFMSALVAMGIKKELGVPFAVTFHALGHVRRIHQAGADKFPVARLAIEEAAVRQASMIIAECPQDKQDLMEYYNAPEDKIAIVPCGFSASEFSPVDKEAARRVLGLPQDEHIILQLGRMVPRKGVDNVIAALAQINVKSKPVRLVIVGGECEDLEEDKCPEYARLMDIARKHGVAEKIIFAGRKDRNRLKFYYSASDIFITTPWYEPFGITPLEAMACGTPVIGSNVGGIKYSVKDGETGVLVNPHNPAQLADAVSDLLNAPDRLYEMGKQAIERVNRHFTWARVAQQINRVYKMMQPVAKITPNRSQAA</sequence>
<dbReference type="AlphaFoldDB" id="A0A4Y8AK64"/>
<dbReference type="InterPro" id="IPR028098">
    <property type="entry name" value="Glyco_trans_4-like_N"/>
</dbReference>
<reference evidence="7" key="2">
    <citation type="submission" date="2019-03" db="EMBL/GenBank/DDBJ databases">
        <authorList>
            <person name="Yan Y.-Q."/>
            <person name="Du Z.-J."/>
        </authorList>
    </citation>
    <scope>NUCLEOTIDE SEQUENCE</scope>
    <source>
        <strain evidence="7">PP-F2FG21</strain>
    </source>
</reference>
<feature type="domain" description="Glycosyltransferase subfamily 4-like N-terminal" evidence="5">
    <location>
        <begin position="27"/>
        <end position="202"/>
    </location>
</feature>
<protein>
    <submittedName>
        <fullName evidence="7">Glycosyltransferase family 1 protein</fullName>
    </submittedName>
    <submittedName>
        <fullName evidence="6">Glycosyltransferase involved in cell wall biosynthesis</fullName>
    </submittedName>
</protein>
<name>A0A4Y8AK64_9SPHI</name>
<dbReference type="SUPFAM" id="SSF53756">
    <property type="entry name" value="UDP-Glycosyltransferase/glycogen phosphorylase"/>
    <property type="match status" value="1"/>
</dbReference>
<keyword evidence="3" id="KW-1133">Transmembrane helix</keyword>
<dbReference type="PANTHER" id="PTHR12526">
    <property type="entry name" value="GLYCOSYLTRANSFERASE"/>
    <property type="match status" value="1"/>
</dbReference>
<feature type="domain" description="Glycosyl transferase family 1" evidence="4">
    <location>
        <begin position="210"/>
        <end position="388"/>
    </location>
</feature>
<keyword evidence="3" id="KW-0812">Transmembrane</keyword>
<evidence type="ECO:0000313" key="7">
    <source>
        <dbReference type="EMBL" id="TEW68921.1"/>
    </source>
</evidence>
<dbReference type="EMBL" id="JACIEG010000001">
    <property type="protein sequence ID" value="MBB3968056.1"/>
    <property type="molecule type" value="Genomic_DNA"/>
</dbReference>
<evidence type="ECO:0000256" key="2">
    <source>
        <dbReference type="ARBA" id="ARBA00022679"/>
    </source>
</evidence>
<dbReference type="EMBL" id="SNQG01000001">
    <property type="protein sequence ID" value="TEW68921.1"/>
    <property type="molecule type" value="Genomic_DNA"/>
</dbReference>
<evidence type="ECO:0000313" key="6">
    <source>
        <dbReference type="EMBL" id="MBB3968056.1"/>
    </source>
</evidence>
<dbReference type="GO" id="GO:0016757">
    <property type="term" value="F:glycosyltransferase activity"/>
    <property type="evidence" value="ECO:0007669"/>
    <property type="project" value="UniProtKB-KW"/>
</dbReference>
<dbReference type="Pfam" id="PF00534">
    <property type="entry name" value="Glycos_transf_1"/>
    <property type="match status" value="1"/>
</dbReference>
<dbReference type="Gene3D" id="3.40.50.2000">
    <property type="entry name" value="Glycogen Phosphorylase B"/>
    <property type="match status" value="2"/>
</dbReference>
<reference evidence="6 9" key="3">
    <citation type="submission" date="2020-08" db="EMBL/GenBank/DDBJ databases">
        <title>Genomic Encyclopedia of Type Strains, Phase IV (KMG-IV): sequencing the most valuable type-strain genomes for metagenomic binning, comparative biology and taxonomic classification.</title>
        <authorList>
            <person name="Goeker M."/>
        </authorList>
    </citation>
    <scope>NUCLEOTIDE SEQUENCE [LARGE SCALE GENOMIC DNA]</scope>
    <source>
        <strain evidence="6 9">DSM 100995</strain>
    </source>
</reference>
<dbReference type="PANTHER" id="PTHR12526:SF510">
    <property type="entry name" value="D-INOSITOL 3-PHOSPHATE GLYCOSYLTRANSFERASE"/>
    <property type="match status" value="1"/>
</dbReference>
<keyword evidence="3" id="KW-0472">Membrane</keyword>
<feature type="transmembrane region" description="Helical" evidence="3">
    <location>
        <begin position="106"/>
        <end position="125"/>
    </location>
</feature>
<proteinExistence type="predicted"/>
<evidence type="ECO:0000256" key="3">
    <source>
        <dbReference type="SAM" id="Phobius"/>
    </source>
</evidence>
<evidence type="ECO:0000256" key="1">
    <source>
        <dbReference type="ARBA" id="ARBA00022676"/>
    </source>
</evidence>
<dbReference type="CDD" id="cd03800">
    <property type="entry name" value="GT4_sucrose_synthase"/>
    <property type="match status" value="1"/>
</dbReference>
<dbReference type="Pfam" id="PF13439">
    <property type="entry name" value="Glyco_transf_4"/>
    <property type="match status" value="1"/>
</dbReference>
<dbReference type="Proteomes" id="UP000297248">
    <property type="component" value="Unassembled WGS sequence"/>
</dbReference>
<dbReference type="Proteomes" id="UP000583101">
    <property type="component" value="Unassembled WGS sequence"/>
</dbReference>
<accession>A0A4Y8AK64</accession>
<dbReference type="RefSeq" id="WP_134334760.1">
    <property type="nucleotide sequence ID" value="NZ_BMCZ01000001.1"/>
</dbReference>
<evidence type="ECO:0000259" key="5">
    <source>
        <dbReference type="Pfam" id="PF13439"/>
    </source>
</evidence>
<evidence type="ECO:0000259" key="4">
    <source>
        <dbReference type="Pfam" id="PF00534"/>
    </source>
</evidence>
<comment type="caution">
    <text evidence="7">The sequence shown here is derived from an EMBL/GenBank/DDBJ whole genome shotgun (WGS) entry which is preliminary data.</text>
</comment>
<evidence type="ECO:0000313" key="8">
    <source>
        <dbReference type="Proteomes" id="UP000297248"/>
    </source>
</evidence>
<dbReference type="OrthoDB" id="9810929at2"/>
<keyword evidence="2 7" id="KW-0808">Transferase</keyword>
<gene>
    <name evidence="7" type="ORF">E2R65_01795</name>
    <name evidence="6" type="ORF">GGR35_000642</name>
</gene>
<keyword evidence="1" id="KW-0328">Glycosyltransferase</keyword>
<keyword evidence="9" id="KW-1185">Reference proteome</keyword>